<feature type="compositionally biased region" description="Low complexity" evidence="1">
    <location>
        <begin position="337"/>
        <end position="359"/>
    </location>
</feature>
<dbReference type="Proteomes" id="UP001521184">
    <property type="component" value="Unassembled WGS sequence"/>
</dbReference>
<name>A0ABR3U2N5_9PEZI</name>
<sequence length="453" mass="50873">MKRGALASGLISEDYIIPVHGCARHEYLRTYDDVLGQLGTLYLTGLLTYTHLLWHLLATSTIFFHFFRSKLKSDEHSFDIRIPLRVLFGRVPPTPATELTGESLLSQEKASSPPTPTQPNDFSTLLGPAKTLGVLAQFASLVCYITYCVFSIRLFLRRRSHDPASLVNADFLALQLSIAGLFLALLSLPYTPFISIRLFTEPVPVLPPSYRKSTLHHVILFSRDSSSPSLYAPRYAPSLFTYLQQFRQIFYFEAINAFLIFTDLGTVPPIPLHAVIANYDSFGAVPLPPLREDYYFVEVGGRLLFAAFMLRGVREAVRGRRLWEKEALAAQQALLEPPTATGTSSSSADPSPSASSSSVSEERDGGVVTVAWTWVKTFAADPLAYTPSISTMFPYLMVAGSAMAIWTRLWPQIADWERWPADVPCPEQWRDPLVGKWEGLWEWWWLGQKLTRD</sequence>
<evidence type="ECO:0000313" key="4">
    <source>
        <dbReference type="Proteomes" id="UP001521184"/>
    </source>
</evidence>
<gene>
    <name evidence="3" type="ORF">SLS58_001837</name>
</gene>
<proteinExistence type="predicted"/>
<feature type="transmembrane region" description="Helical" evidence="2">
    <location>
        <begin position="172"/>
        <end position="190"/>
    </location>
</feature>
<keyword evidence="2" id="KW-1133">Transmembrane helix</keyword>
<keyword evidence="4" id="KW-1185">Reference proteome</keyword>
<organism evidence="3 4">
    <name type="scientific">Diplodia intermedia</name>
    <dbReference type="NCBI Taxonomy" id="856260"/>
    <lineage>
        <taxon>Eukaryota</taxon>
        <taxon>Fungi</taxon>
        <taxon>Dikarya</taxon>
        <taxon>Ascomycota</taxon>
        <taxon>Pezizomycotina</taxon>
        <taxon>Dothideomycetes</taxon>
        <taxon>Dothideomycetes incertae sedis</taxon>
        <taxon>Botryosphaeriales</taxon>
        <taxon>Botryosphaeriaceae</taxon>
        <taxon>Diplodia</taxon>
    </lineage>
</organism>
<reference evidence="3 4" key="1">
    <citation type="journal article" date="2023" name="Plant Dis.">
        <title>First Report of Diplodia intermedia Causing Canker and Dieback Diseases on Apple Trees in Canada.</title>
        <authorList>
            <person name="Ellouze W."/>
            <person name="Ilyukhin E."/>
            <person name="Sulman M."/>
            <person name="Ali S."/>
        </authorList>
    </citation>
    <scope>NUCLEOTIDE SEQUENCE [LARGE SCALE GENOMIC DNA]</scope>
    <source>
        <strain evidence="3 4">M45-28</strain>
    </source>
</reference>
<evidence type="ECO:0000256" key="2">
    <source>
        <dbReference type="SAM" id="Phobius"/>
    </source>
</evidence>
<keyword evidence="2" id="KW-0812">Transmembrane</keyword>
<evidence type="ECO:0000256" key="1">
    <source>
        <dbReference type="SAM" id="MobiDB-lite"/>
    </source>
</evidence>
<protein>
    <submittedName>
        <fullName evidence="3">Uncharacterized protein</fullName>
    </submittedName>
</protein>
<feature type="transmembrane region" description="Helical" evidence="2">
    <location>
        <begin position="132"/>
        <end position="152"/>
    </location>
</feature>
<keyword evidence="2" id="KW-0472">Membrane</keyword>
<dbReference type="EMBL" id="JAKEKT020000007">
    <property type="protein sequence ID" value="KAL1649262.1"/>
    <property type="molecule type" value="Genomic_DNA"/>
</dbReference>
<feature type="region of interest" description="Disordered" evidence="1">
    <location>
        <begin position="337"/>
        <end position="362"/>
    </location>
</feature>
<evidence type="ECO:0000313" key="3">
    <source>
        <dbReference type="EMBL" id="KAL1649262.1"/>
    </source>
</evidence>
<accession>A0ABR3U2N5</accession>
<comment type="caution">
    <text evidence="3">The sequence shown here is derived from an EMBL/GenBank/DDBJ whole genome shotgun (WGS) entry which is preliminary data.</text>
</comment>